<evidence type="ECO:0000313" key="7">
    <source>
        <dbReference type="Proteomes" id="UP000694864"/>
    </source>
</evidence>
<organism evidence="7 8">
    <name type="scientific">Camelina sativa</name>
    <name type="common">False flax</name>
    <name type="synonym">Myagrum sativum</name>
    <dbReference type="NCBI Taxonomy" id="90675"/>
    <lineage>
        <taxon>Eukaryota</taxon>
        <taxon>Viridiplantae</taxon>
        <taxon>Streptophyta</taxon>
        <taxon>Embryophyta</taxon>
        <taxon>Tracheophyta</taxon>
        <taxon>Spermatophyta</taxon>
        <taxon>Magnoliopsida</taxon>
        <taxon>eudicotyledons</taxon>
        <taxon>Gunneridae</taxon>
        <taxon>Pentapetalae</taxon>
        <taxon>rosids</taxon>
        <taxon>malvids</taxon>
        <taxon>Brassicales</taxon>
        <taxon>Brassicaceae</taxon>
        <taxon>Camelineae</taxon>
        <taxon>Camelina</taxon>
    </lineage>
</organism>
<feature type="region of interest" description="Disordered" evidence="5">
    <location>
        <begin position="667"/>
        <end position="694"/>
    </location>
</feature>
<dbReference type="PROSITE" id="PS50966">
    <property type="entry name" value="ZF_SWIM"/>
    <property type="match status" value="1"/>
</dbReference>
<dbReference type="InterPro" id="IPR004332">
    <property type="entry name" value="Transposase_MuDR"/>
</dbReference>
<dbReference type="Pfam" id="PF10551">
    <property type="entry name" value="MULE"/>
    <property type="match status" value="1"/>
</dbReference>
<dbReference type="InterPro" id="IPR018289">
    <property type="entry name" value="MULE_transposase_dom"/>
</dbReference>
<dbReference type="SMART" id="SM00575">
    <property type="entry name" value="ZnF_PMZ"/>
    <property type="match status" value="1"/>
</dbReference>
<evidence type="ECO:0000256" key="1">
    <source>
        <dbReference type="ARBA" id="ARBA00022723"/>
    </source>
</evidence>
<keyword evidence="3" id="KW-0862">Zinc</keyword>
<name>A0ABM0USZ3_CAMSA</name>
<dbReference type="InterPro" id="IPR006564">
    <property type="entry name" value="Znf_PMZ"/>
</dbReference>
<feature type="compositionally biased region" description="Basic residues" evidence="5">
    <location>
        <begin position="679"/>
        <end position="694"/>
    </location>
</feature>
<keyword evidence="7" id="KW-1185">Reference proteome</keyword>
<proteinExistence type="predicted"/>
<evidence type="ECO:0000256" key="4">
    <source>
        <dbReference type="PROSITE-ProRule" id="PRU00325"/>
    </source>
</evidence>
<evidence type="ECO:0000256" key="3">
    <source>
        <dbReference type="ARBA" id="ARBA00022833"/>
    </source>
</evidence>
<dbReference type="InterPro" id="IPR007527">
    <property type="entry name" value="Znf_SWIM"/>
</dbReference>
<dbReference type="RefSeq" id="XP_010445813.1">
    <property type="nucleotide sequence ID" value="XM_010447511.1"/>
</dbReference>
<reference evidence="8" key="2">
    <citation type="submission" date="2025-08" db="UniProtKB">
        <authorList>
            <consortium name="RefSeq"/>
        </authorList>
    </citation>
    <scope>IDENTIFICATION</scope>
    <source>
        <tissue evidence="8">Leaf</tissue>
    </source>
</reference>
<dbReference type="GeneID" id="104728552"/>
<evidence type="ECO:0000259" key="6">
    <source>
        <dbReference type="PROSITE" id="PS50966"/>
    </source>
</evidence>
<evidence type="ECO:0000256" key="2">
    <source>
        <dbReference type="ARBA" id="ARBA00022771"/>
    </source>
</evidence>
<gene>
    <name evidence="8" type="primary">LOC104728552</name>
</gene>
<dbReference type="PANTHER" id="PTHR31973:SF187">
    <property type="entry name" value="MUTATOR TRANSPOSASE MUDRA PROTEIN"/>
    <property type="match status" value="1"/>
</dbReference>
<dbReference type="Pfam" id="PF03108">
    <property type="entry name" value="DBD_Tnp_Mut"/>
    <property type="match status" value="1"/>
</dbReference>
<evidence type="ECO:0000313" key="8">
    <source>
        <dbReference type="RefSeq" id="XP_010445813.1"/>
    </source>
</evidence>
<sequence>MAMHIYVKSGVWRLFDNREWRFIIDEENRGRLLTLESSTTHEEMKIMVSEAYGIEPSMFDMELSFLPTDLSADCPPVVMMNNSQVTNFLSYYKKKKTINLCVTFKGGVEDVGSKFKLDLNKEPGVSSDEDGDGNKASVENAGYGVGTLFKGVSVRKGQYFKSKEVLQATMELYAMRYNCDYRVTKSDTKFWCIRCIEDICKWSLRAECLNGSTYFKINKFVGDHNCAPSKKKKFCRTPSAKTIGHLIMQNYEGVLEGPKPNDIINIIRTEYGCDLTYSQTWESREYAMNEVRGIPEKSYGKIPKYLYMIQEANPGTFTNYEVDCDSRFKYLFISFGQSIRGFYKGMRKVIVVDGTFLKNKYKGVMLVATVVDGNSNLYPIAFGIADSENDSSWEWFFEQLKVVIGDDKDLSFISDRHVSISKSLEKIYPLSTHGICIHHLIGNVITYHKGRGVVDLVSRASKAYRVVEFEKLFGEICNISPAIGEYLEDAQVKKWARYHFPGYIYDLNTNNAAESINSALRSPREYPVIPLLDTIREMLTHWFFERRELSAKQKDPLTVKVENKISRRIGKGKYFKSYPIGRNILQVKATGVDFVVDLERRTCSCGKFQMGKIPCRHTIKGDFDIRTDLYRYADDMYSTTSWREYYEETVNPIGIPENEWGVPDHVETAKVLPPETRRHPSRRRKRRHKRLKTR</sequence>
<protein>
    <submittedName>
        <fullName evidence="8">Uncharacterized protein LOC104728552</fullName>
    </submittedName>
</protein>
<dbReference type="Pfam" id="PF04434">
    <property type="entry name" value="SWIM"/>
    <property type="match status" value="1"/>
</dbReference>
<reference evidence="7" key="1">
    <citation type="journal article" date="2014" name="Nat. Commun.">
        <title>The emerging biofuel crop Camelina sativa retains a highly undifferentiated hexaploid genome structure.</title>
        <authorList>
            <person name="Kagale S."/>
            <person name="Koh C."/>
            <person name="Nixon J."/>
            <person name="Bollina V."/>
            <person name="Clarke W.E."/>
            <person name="Tuteja R."/>
            <person name="Spillane C."/>
            <person name="Robinson S.J."/>
            <person name="Links M.G."/>
            <person name="Clarke C."/>
            <person name="Higgins E.E."/>
            <person name="Huebert T."/>
            <person name="Sharpe A.G."/>
            <person name="Parkin I.A."/>
        </authorList>
    </citation>
    <scope>NUCLEOTIDE SEQUENCE [LARGE SCALE GENOMIC DNA]</scope>
    <source>
        <strain evidence="7">cv. DH55</strain>
    </source>
</reference>
<dbReference type="PANTHER" id="PTHR31973">
    <property type="entry name" value="POLYPROTEIN, PUTATIVE-RELATED"/>
    <property type="match status" value="1"/>
</dbReference>
<dbReference type="Proteomes" id="UP000694864">
    <property type="component" value="Chromosome 11"/>
</dbReference>
<feature type="domain" description="SWIM-type" evidence="6">
    <location>
        <begin position="594"/>
        <end position="626"/>
    </location>
</feature>
<accession>A0ABM0USZ3</accession>
<keyword evidence="1" id="KW-0479">Metal-binding</keyword>
<keyword evidence="2 4" id="KW-0863">Zinc-finger</keyword>
<evidence type="ECO:0000256" key="5">
    <source>
        <dbReference type="SAM" id="MobiDB-lite"/>
    </source>
</evidence>